<feature type="repeat" description="PPR" evidence="2">
    <location>
        <begin position="166"/>
        <end position="200"/>
    </location>
</feature>
<dbReference type="PANTHER" id="PTHR47447">
    <property type="entry name" value="OS03G0856100 PROTEIN"/>
    <property type="match status" value="1"/>
</dbReference>
<protein>
    <recommendedName>
        <fullName evidence="3">Pseudouridine synthase RsuA/RluA-like domain-containing protein</fullName>
    </recommendedName>
</protein>
<organism evidence="4 5">
    <name type="scientific">Durusdinium trenchii</name>
    <dbReference type="NCBI Taxonomy" id="1381693"/>
    <lineage>
        <taxon>Eukaryota</taxon>
        <taxon>Sar</taxon>
        <taxon>Alveolata</taxon>
        <taxon>Dinophyceae</taxon>
        <taxon>Suessiales</taxon>
        <taxon>Symbiodiniaceae</taxon>
        <taxon>Durusdinium</taxon>
    </lineage>
</organism>
<feature type="repeat" description="PPR" evidence="2">
    <location>
        <begin position="28"/>
        <end position="62"/>
    </location>
</feature>
<dbReference type="Gene3D" id="3.30.2350.10">
    <property type="entry name" value="Pseudouridine synthase"/>
    <property type="match status" value="1"/>
</dbReference>
<feature type="repeat" description="PPR" evidence="2">
    <location>
        <begin position="96"/>
        <end position="130"/>
    </location>
</feature>
<dbReference type="Pfam" id="PF00849">
    <property type="entry name" value="PseudoU_synth_2"/>
    <property type="match status" value="1"/>
</dbReference>
<evidence type="ECO:0000256" key="1">
    <source>
        <dbReference type="ARBA" id="ARBA00022737"/>
    </source>
</evidence>
<dbReference type="InterPro" id="IPR011990">
    <property type="entry name" value="TPR-like_helical_dom_sf"/>
</dbReference>
<keyword evidence="5" id="KW-1185">Reference proteome</keyword>
<dbReference type="Proteomes" id="UP001642484">
    <property type="component" value="Unassembled WGS sequence"/>
</dbReference>
<dbReference type="CDD" id="cd02869">
    <property type="entry name" value="PseudoU_synth_RluA_like"/>
    <property type="match status" value="1"/>
</dbReference>
<name>A0ABP0NNM0_9DINO</name>
<evidence type="ECO:0000313" key="5">
    <source>
        <dbReference type="Proteomes" id="UP001642484"/>
    </source>
</evidence>
<sequence>MTACGSSRHWFISLDMLREMHVAHVSPDAISYSSAIRACQRGLQWEAALDILSMMYTQQLLPDAFSFSTAISACGEHWEKAMLLFGAMLQSQIGANAVSCSSLISACEKGRQWQVALEVLKLMKSLKVPFEEFSFSSAISACQKCGRWQDALHLLDTMLLLNLTPNDVTYSAAISACGHTGRWGSAVLLLSEMKQRVVRPSLATQNAFLTALGTGSWSHALDFFEQIGQPDVVSFSAAISACACEGAGQWQRALQLLWMMPSASVEANEICYGAALSACEKGSQWIWALNLLEVMENEQEISCNAVMSTCEAADQRIQALHLLLNSETQHSGRSGGRSAASFLWALARLEGVSLPFGAHGSRHRALHWTNLDGHRHAAKVDEPEVLHAAVVEALDGWAPKDLWKICWSLAMLGVLGRPSSRLVKLSTSSLADFTSRELLLTAWGGAQCAVSPEVILAVQDEWTHRLELLGESTHFDVTEWQHLCDPVLGSLWAADFSGLVWPRFRAAVRRAMLWGSRWMDGETSQPSAVQEAGFRTAYQPGCSRHMLRQAPMRVQDRDCGRIWVPRDPPEALHFDEKLMIFKPSGWEVENPSGSSSLCAFLIRILGPRPIFQDARATFGFLHRLDVPSSGLILAACSYESYYDLRVQLANGDVLREYLVLCHGFGSALSVISSGVLWSDAGGRSRASGRGKPSRSVVKNWALGYLTTSSCSWAVVRIATGRRHQIRVHLAFEGRPSYGDAMYTTAATNEFDWHVCPRNMLHRHHLRFFDSDSRHSVIAPLPSDMVGVLSKIVPKDSASKERLQKLQSWKAEMLEELDLENEEFSE</sequence>
<proteinExistence type="predicted"/>
<dbReference type="PANTHER" id="PTHR47447:SF17">
    <property type="entry name" value="OS12G0638900 PROTEIN"/>
    <property type="match status" value="1"/>
</dbReference>
<keyword evidence="1" id="KW-0677">Repeat</keyword>
<evidence type="ECO:0000256" key="2">
    <source>
        <dbReference type="PROSITE-ProRule" id="PRU00708"/>
    </source>
</evidence>
<dbReference type="InterPro" id="IPR002885">
    <property type="entry name" value="PPR_rpt"/>
</dbReference>
<dbReference type="Gene3D" id="1.25.40.10">
    <property type="entry name" value="Tetratricopeptide repeat domain"/>
    <property type="match status" value="3"/>
</dbReference>
<dbReference type="NCBIfam" id="TIGR00756">
    <property type="entry name" value="PPR"/>
    <property type="match status" value="2"/>
</dbReference>
<evidence type="ECO:0000313" key="4">
    <source>
        <dbReference type="EMBL" id="CAK9064025.1"/>
    </source>
</evidence>
<dbReference type="Pfam" id="PF01535">
    <property type="entry name" value="PPR"/>
    <property type="match status" value="3"/>
</dbReference>
<gene>
    <name evidence="4" type="ORF">CCMP2556_LOCUS31448</name>
</gene>
<comment type="caution">
    <text evidence="4">The sequence shown here is derived from an EMBL/GenBank/DDBJ whole genome shotgun (WGS) entry which is preliminary data.</text>
</comment>
<dbReference type="EMBL" id="CAXAMN010021851">
    <property type="protein sequence ID" value="CAK9064025.1"/>
    <property type="molecule type" value="Genomic_DNA"/>
</dbReference>
<accession>A0ABP0NNM0</accession>
<dbReference type="InterPro" id="IPR006145">
    <property type="entry name" value="PsdUridine_synth_RsuA/RluA"/>
</dbReference>
<dbReference type="InterPro" id="IPR020103">
    <property type="entry name" value="PsdUridine_synth_cat_dom_sf"/>
</dbReference>
<evidence type="ECO:0000259" key="3">
    <source>
        <dbReference type="Pfam" id="PF00849"/>
    </source>
</evidence>
<feature type="repeat" description="PPR" evidence="2">
    <location>
        <begin position="131"/>
        <end position="165"/>
    </location>
</feature>
<dbReference type="SUPFAM" id="SSF55120">
    <property type="entry name" value="Pseudouridine synthase"/>
    <property type="match status" value="1"/>
</dbReference>
<feature type="domain" description="Pseudouridine synthase RsuA/RluA-like" evidence="3">
    <location>
        <begin position="611"/>
        <end position="730"/>
    </location>
</feature>
<reference evidence="4 5" key="1">
    <citation type="submission" date="2024-02" db="EMBL/GenBank/DDBJ databases">
        <authorList>
            <person name="Chen Y."/>
            <person name="Shah S."/>
            <person name="Dougan E. K."/>
            <person name="Thang M."/>
            <person name="Chan C."/>
        </authorList>
    </citation>
    <scope>NUCLEOTIDE SEQUENCE [LARGE SCALE GENOMIC DNA]</scope>
</reference>
<dbReference type="PROSITE" id="PS51375">
    <property type="entry name" value="PPR"/>
    <property type="match status" value="4"/>
</dbReference>